<feature type="non-terminal residue" evidence="3">
    <location>
        <position position="825"/>
    </location>
</feature>
<evidence type="ECO:0000313" key="4">
    <source>
        <dbReference type="Proteomes" id="UP001529510"/>
    </source>
</evidence>
<evidence type="ECO:0000259" key="2">
    <source>
        <dbReference type="Pfam" id="PF09004"/>
    </source>
</evidence>
<dbReference type="AlphaFoldDB" id="A0ABD0NKG9"/>
<dbReference type="Proteomes" id="UP001529510">
    <property type="component" value="Unassembled WGS sequence"/>
</dbReference>
<dbReference type="Pfam" id="PF09004">
    <property type="entry name" value="ALKBH8_N"/>
    <property type="match status" value="1"/>
</dbReference>
<organism evidence="3 4">
    <name type="scientific">Cirrhinus mrigala</name>
    <name type="common">Mrigala</name>
    <dbReference type="NCBI Taxonomy" id="683832"/>
    <lineage>
        <taxon>Eukaryota</taxon>
        <taxon>Metazoa</taxon>
        <taxon>Chordata</taxon>
        <taxon>Craniata</taxon>
        <taxon>Vertebrata</taxon>
        <taxon>Euteleostomi</taxon>
        <taxon>Actinopterygii</taxon>
        <taxon>Neopterygii</taxon>
        <taxon>Teleostei</taxon>
        <taxon>Ostariophysi</taxon>
        <taxon>Cypriniformes</taxon>
        <taxon>Cyprinidae</taxon>
        <taxon>Labeoninae</taxon>
        <taxon>Labeonini</taxon>
        <taxon>Cirrhinus</taxon>
    </lineage>
</organism>
<dbReference type="InterPro" id="IPR000477">
    <property type="entry name" value="RT_dom"/>
</dbReference>
<gene>
    <name evidence="3" type="ORF">M9458_045421</name>
</gene>
<dbReference type="Pfam" id="PF00078">
    <property type="entry name" value="RVT_1"/>
    <property type="match status" value="1"/>
</dbReference>
<feature type="domain" description="Alkylated DNA repair protein AlkB homologue 8 N-terminal" evidence="2">
    <location>
        <begin position="686"/>
        <end position="727"/>
    </location>
</feature>
<evidence type="ECO:0008006" key="5">
    <source>
        <dbReference type="Google" id="ProtNLM"/>
    </source>
</evidence>
<dbReference type="EMBL" id="JAMKFB020000022">
    <property type="protein sequence ID" value="KAL0161696.1"/>
    <property type="molecule type" value="Genomic_DNA"/>
</dbReference>
<comment type="caution">
    <text evidence="3">The sequence shown here is derived from an EMBL/GenBank/DDBJ whole genome shotgun (WGS) entry which is preliminary data.</text>
</comment>
<sequence>IHLANLRSLPNKTDELLLLSRTNKDFSNSAALCFTETWLNDPIPDSALHLPGYQLFRADRDAESTRKSRGGGTCFYINERWCTDVTVLKQMCCSDLEALFINCKPFYSPREIHSFILVSVYISPQSHVSLSLQKLADQITETEQQHPDSVLIVLGDFNKAKLSRELPKYSQHVTCPTRDSNILDHCYTTLRNAYHSVPRAALGLSDHCLVHLIPTYRQKLKSAKPVVKTVRRWTNETERVLQACFKWTDWSVFEAATTDLDELTETVTSYISFCEDLCIPSRTYLTYNNDKPWFTKKLKQLCQAKEDAYRNGDRVLYNQARNTLNKEIRAAKKNYAKRLEDQFFSNDSVSVWKGLKAITNYKTPSPSTEVNQRLAEDLNEFYCRFESPHTRSDHLFPQPLTPPATPLSPPPALQISEDEVRQVFRKNKRRKAPGPDGVTPACLKTCADQLAPILSQIFNRSLELCEVPSCFKRSTIIPIPKKPKITELIDYRPVALTSVVMKSFEKLVLAYLKNITGSLLDPLQFAYRANRSVDDAVNIGLHFILQYLDKTGNYVRILFVDFSSAFSTIIPTLLQSKLAQLSVPSSICQWITSFLTDSQQLFADDTTLIGLINDGDESAYRQEVKEVAVWCSHNNLELNTLKTVEMTVDFRRNPPALPPLTIMDSTVTSVETFRFLGTTLTQNLKWDYHIDLIVKKAQQRLYFLRQLRKFNLPKELLKQFYSAIIESILCTSITVWFSSATKTVLRRLQSIVRTAERIIGTTLPTLQELYSSRVSKRAGKIILDPSHPAHILFELLPSGRGYRARTTKTARHRKSFFPQAIYLMN</sequence>
<dbReference type="SUPFAM" id="SSF56219">
    <property type="entry name" value="DNase I-like"/>
    <property type="match status" value="1"/>
</dbReference>
<accession>A0ABD0NKG9</accession>
<dbReference type="InterPro" id="IPR015095">
    <property type="entry name" value="AlkB_hom8_N"/>
</dbReference>
<evidence type="ECO:0000313" key="3">
    <source>
        <dbReference type="EMBL" id="KAL0161696.1"/>
    </source>
</evidence>
<dbReference type="PANTHER" id="PTHR47510">
    <property type="entry name" value="REVERSE TRANSCRIPTASE DOMAIN-CONTAINING PROTEIN"/>
    <property type="match status" value="1"/>
</dbReference>
<dbReference type="InterPro" id="IPR036691">
    <property type="entry name" value="Endo/exonu/phosph_ase_sf"/>
</dbReference>
<proteinExistence type="predicted"/>
<reference evidence="3 4" key="1">
    <citation type="submission" date="2024-05" db="EMBL/GenBank/DDBJ databases">
        <title>Genome sequencing and assembly of Indian major carp, Cirrhinus mrigala (Hamilton, 1822).</title>
        <authorList>
            <person name="Mohindra V."/>
            <person name="Chowdhury L.M."/>
            <person name="Lal K."/>
            <person name="Jena J.K."/>
        </authorList>
    </citation>
    <scope>NUCLEOTIDE SEQUENCE [LARGE SCALE GENOMIC DNA]</scope>
    <source>
        <strain evidence="3">CM1030</strain>
        <tissue evidence="3">Blood</tissue>
    </source>
</reference>
<feature type="non-terminal residue" evidence="3">
    <location>
        <position position="1"/>
    </location>
</feature>
<dbReference type="Gene3D" id="3.60.10.10">
    <property type="entry name" value="Endonuclease/exonuclease/phosphatase"/>
    <property type="match status" value="1"/>
</dbReference>
<feature type="domain" description="Reverse transcriptase" evidence="1">
    <location>
        <begin position="479"/>
        <end position="595"/>
    </location>
</feature>
<keyword evidence="4" id="KW-1185">Reference proteome</keyword>
<evidence type="ECO:0000259" key="1">
    <source>
        <dbReference type="Pfam" id="PF00078"/>
    </source>
</evidence>
<name>A0ABD0NKG9_CIRMR</name>
<dbReference type="PANTHER" id="PTHR47510:SF3">
    <property type="entry name" value="ENDO_EXONUCLEASE_PHOSPHATASE DOMAIN-CONTAINING PROTEIN"/>
    <property type="match status" value="1"/>
</dbReference>
<dbReference type="CDD" id="cd01650">
    <property type="entry name" value="RT_nLTR_like"/>
    <property type="match status" value="1"/>
</dbReference>
<protein>
    <recommendedName>
        <fullName evidence="5">Reverse transcriptase domain-containing protein</fullName>
    </recommendedName>
</protein>